<reference evidence="2" key="2">
    <citation type="submission" date="2021-09" db="EMBL/GenBank/DDBJ databases">
        <authorList>
            <person name="Jia N."/>
            <person name="Wang J."/>
            <person name="Shi W."/>
            <person name="Du L."/>
            <person name="Sun Y."/>
            <person name="Zhan W."/>
            <person name="Jiang J."/>
            <person name="Wang Q."/>
            <person name="Zhang B."/>
            <person name="Ji P."/>
            <person name="Sakyi L.B."/>
            <person name="Cui X."/>
            <person name="Yuan T."/>
            <person name="Jiang B."/>
            <person name="Yang W."/>
            <person name="Lam T.T.-Y."/>
            <person name="Chang Q."/>
            <person name="Ding S."/>
            <person name="Wang X."/>
            <person name="Zhu J."/>
            <person name="Ruan X."/>
            <person name="Zhao L."/>
            <person name="Wei J."/>
            <person name="Que T."/>
            <person name="Du C."/>
            <person name="Cheng J."/>
            <person name="Dai P."/>
            <person name="Han X."/>
            <person name="Huang E."/>
            <person name="Gao Y."/>
            <person name="Liu J."/>
            <person name="Shao H."/>
            <person name="Ye R."/>
            <person name="Li L."/>
            <person name="Wei W."/>
            <person name="Wang X."/>
            <person name="Wang C."/>
            <person name="Huo Q."/>
            <person name="Li W."/>
            <person name="Guo W."/>
            <person name="Chen H."/>
            <person name="Chen S."/>
            <person name="Zhou L."/>
            <person name="Zhou L."/>
            <person name="Ni X."/>
            <person name="Tian J."/>
            <person name="Zhou Y."/>
            <person name="Sheng Y."/>
            <person name="Liu T."/>
            <person name="Pan Y."/>
            <person name="Xia L."/>
            <person name="Li J."/>
            <person name="Zhao F."/>
            <person name="Cao W."/>
        </authorList>
    </citation>
    <scope>NUCLEOTIDE SEQUENCE</scope>
    <source>
        <strain evidence="2">Rsan-2018</strain>
        <tissue evidence="2">Larvae</tissue>
    </source>
</reference>
<proteinExistence type="predicted"/>
<feature type="region of interest" description="Disordered" evidence="1">
    <location>
        <begin position="220"/>
        <end position="255"/>
    </location>
</feature>
<comment type="caution">
    <text evidence="2">The sequence shown here is derived from an EMBL/GenBank/DDBJ whole genome shotgun (WGS) entry which is preliminary data.</text>
</comment>
<protein>
    <recommendedName>
        <fullName evidence="4">DUF4371 domain-containing protein</fullName>
    </recommendedName>
</protein>
<organism evidence="2 3">
    <name type="scientific">Rhipicephalus sanguineus</name>
    <name type="common">Brown dog tick</name>
    <name type="synonym">Ixodes sanguineus</name>
    <dbReference type="NCBI Taxonomy" id="34632"/>
    <lineage>
        <taxon>Eukaryota</taxon>
        <taxon>Metazoa</taxon>
        <taxon>Ecdysozoa</taxon>
        <taxon>Arthropoda</taxon>
        <taxon>Chelicerata</taxon>
        <taxon>Arachnida</taxon>
        <taxon>Acari</taxon>
        <taxon>Parasitiformes</taxon>
        <taxon>Ixodida</taxon>
        <taxon>Ixodoidea</taxon>
        <taxon>Ixodidae</taxon>
        <taxon>Rhipicephalinae</taxon>
        <taxon>Rhipicephalus</taxon>
        <taxon>Rhipicephalus</taxon>
    </lineage>
</organism>
<dbReference type="PANTHER" id="PTHR37162:SF1">
    <property type="entry name" value="BED-TYPE DOMAIN-CONTAINING PROTEIN"/>
    <property type="match status" value="1"/>
</dbReference>
<evidence type="ECO:0000256" key="1">
    <source>
        <dbReference type="SAM" id="MobiDB-lite"/>
    </source>
</evidence>
<feature type="compositionally biased region" description="Low complexity" evidence="1">
    <location>
        <begin position="237"/>
        <end position="253"/>
    </location>
</feature>
<accession>A0A9D4QA15</accession>
<dbReference type="Proteomes" id="UP000821837">
    <property type="component" value="Unassembled WGS sequence"/>
</dbReference>
<evidence type="ECO:0000313" key="2">
    <source>
        <dbReference type="EMBL" id="KAH7970043.1"/>
    </source>
</evidence>
<dbReference type="PANTHER" id="PTHR37162">
    <property type="entry name" value="HAT FAMILY DIMERISATION DOMAINCONTAINING PROTEIN-RELATED"/>
    <property type="match status" value="1"/>
</dbReference>
<sequence length="306" mass="32457">MATNAETPLMDALKQQVFSIAVDGSNNRDTQLYPIVATYFVKETSRVESRLLCLGTIKGEATGQKIGHLILDALRSRNLPAQNLLAMSSDNANVMVGKKNSMSTVLKEAQPALIGVGCPDPDDDQPDDDWTCSDVYQAVHKIAGQEVENDFELFALADAAAPVVAPTTDVEIIDTVGGPDEGKEPCEMPTMMHTWEVFDLAVELKRTDWRQIMLNGQVVPGLTLEPNPQTSPPPPLLSSGRPSSSSSGSLVGSHQQLLDSLLNGSALSPRTSSRGSPMLDSLVNGSSILGPRVPILAAGSGLGQSP</sequence>
<evidence type="ECO:0000313" key="3">
    <source>
        <dbReference type="Proteomes" id="UP000821837"/>
    </source>
</evidence>
<keyword evidence="3" id="KW-1185">Reference proteome</keyword>
<dbReference type="EMBL" id="JABSTV010001248">
    <property type="protein sequence ID" value="KAH7970043.1"/>
    <property type="molecule type" value="Genomic_DNA"/>
</dbReference>
<reference evidence="2" key="1">
    <citation type="journal article" date="2020" name="Cell">
        <title>Large-Scale Comparative Analyses of Tick Genomes Elucidate Their Genetic Diversity and Vector Capacities.</title>
        <authorList>
            <consortium name="Tick Genome and Microbiome Consortium (TIGMIC)"/>
            <person name="Jia N."/>
            <person name="Wang J."/>
            <person name="Shi W."/>
            <person name="Du L."/>
            <person name="Sun Y."/>
            <person name="Zhan W."/>
            <person name="Jiang J.F."/>
            <person name="Wang Q."/>
            <person name="Zhang B."/>
            <person name="Ji P."/>
            <person name="Bell-Sakyi L."/>
            <person name="Cui X.M."/>
            <person name="Yuan T.T."/>
            <person name="Jiang B.G."/>
            <person name="Yang W.F."/>
            <person name="Lam T.T."/>
            <person name="Chang Q.C."/>
            <person name="Ding S.J."/>
            <person name="Wang X.J."/>
            <person name="Zhu J.G."/>
            <person name="Ruan X.D."/>
            <person name="Zhao L."/>
            <person name="Wei J.T."/>
            <person name="Ye R.Z."/>
            <person name="Que T.C."/>
            <person name="Du C.H."/>
            <person name="Zhou Y.H."/>
            <person name="Cheng J.X."/>
            <person name="Dai P.F."/>
            <person name="Guo W.B."/>
            <person name="Han X.H."/>
            <person name="Huang E.J."/>
            <person name="Li L.F."/>
            <person name="Wei W."/>
            <person name="Gao Y.C."/>
            <person name="Liu J.Z."/>
            <person name="Shao H.Z."/>
            <person name="Wang X."/>
            <person name="Wang C.C."/>
            <person name="Yang T.C."/>
            <person name="Huo Q.B."/>
            <person name="Li W."/>
            <person name="Chen H.Y."/>
            <person name="Chen S.E."/>
            <person name="Zhou L.G."/>
            <person name="Ni X.B."/>
            <person name="Tian J.H."/>
            <person name="Sheng Y."/>
            <person name="Liu T."/>
            <person name="Pan Y.S."/>
            <person name="Xia L.Y."/>
            <person name="Li J."/>
            <person name="Zhao F."/>
            <person name="Cao W.C."/>
        </authorList>
    </citation>
    <scope>NUCLEOTIDE SEQUENCE</scope>
    <source>
        <strain evidence="2">Rsan-2018</strain>
    </source>
</reference>
<dbReference type="VEuPathDB" id="VectorBase:RSAN_055937"/>
<dbReference type="AlphaFoldDB" id="A0A9D4QA15"/>
<gene>
    <name evidence="2" type="ORF">HPB52_023932</name>
</gene>
<evidence type="ECO:0008006" key="4">
    <source>
        <dbReference type="Google" id="ProtNLM"/>
    </source>
</evidence>
<name>A0A9D4QA15_RHISA</name>